<sequence>MSLIGVFRSAGPIRHIHIETNKPLSNSRYAVIIYHDPHNAKIATALSRMMVTGCYIPATLVQSCTEILPYSSKMINDVLLEHRQQLYFHSKIPQVSIFDSAPSMPLTMSKIDLLTTPYPYTSFPPSDCVDPGSKLEEDGNNAKHLLELNEKVVLRGGELDDRRLIADCDVSNEENIEEETGDETEERKLAAKEVDRERGAE</sequence>
<dbReference type="GO" id="GO:0003676">
    <property type="term" value="F:nucleic acid binding"/>
    <property type="evidence" value="ECO:0007669"/>
    <property type="project" value="InterPro"/>
</dbReference>
<proteinExistence type="predicted"/>
<evidence type="ECO:0008006" key="4">
    <source>
        <dbReference type="Google" id="ProtNLM"/>
    </source>
</evidence>
<name>A0A4T0JKC6_WALIC</name>
<reference evidence="2 3" key="1">
    <citation type="submission" date="2019-03" db="EMBL/GenBank/DDBJ databases">
        <title>Sequencing 23 genomes of Wallemia ichthyophaga.</title>
        <authorList>
            <person name="Gostincar C."/>
        </authorList>
    </citation>
    <scope>NUCLEOTIDE SEQUENCE [LARGE SCALE GENOMIC DNA]</scope>
    <source>
        <strain evidence="2 3">EXF-6200</strain>
    </source>
</reference>
<dbReference type="Proteomes" id="UP000310689">
    <property type="component" value="Unassembled WGS sequence"/>
</dbReference>
<evidence type="ECO:0000256" key="1">
    <source>
        <dbReference type="SAM" id="MobiDB-lite"/>
    </source>
</evidence>
<dbReference type="InterPro" id="IPR035979">
    <property type="entry name" value="RBD_domain_sf"/>
</dbReference>
<protein>
    <recommendedName>
        <fullName evidence="4">RRM domain-containing protein</fullName>
    </recommendedName>
</protein>
<evidence type="ECO:0000313" key="2">
    <source>
        <dbReference type="EMBL" id="TIB42682.1"/>
    </source>
</evidence>
<organism evidence="2 3">
    <name type="scientific">Wallemia ichthyophaga</name>
    <dbReference type="NCBI Taxonomy" id="245174"/>
    <lineage>
        <taxon>Eukaryota</taxon>
        <taxon>Fungi</taxon>
        <taxon>Dikarya</taxon>
        <taxon>Basidiomycota</taxon>
        <taxon>Wallemiomycotina</taxon>
        <taxon>Wallemiomycetes</taxon>
        <taxon>Wallemiales</taxon>
        <taxon>Wallemiaceae</taxon>
        <taxon>Wallemia</taxon>
    </lineage>
</organism>
<gene>
    <name evidence="2" type="ORF">E3P86_00275</name>
</gene>
<feature type="region of interest" description="Disordered" evidence="1">
    <location>
        <begin position="171"/>
        <end position="201"/>
    </location>
</feature>
<dbReference type="AlphaFoldDB" id="A0A4T0JKC6"/>
<feature type="compositionally biased region" description="Acidic residues" evidence="1">
    <location>
        <begin position="171"/>
        <end position="184"/>
    </location>
</feature>
<evidence type="ECO:0000313" key="3">
    <source>
        <dbReference type="Proteomes" id="UP000310689"/>
    </source>
</evidence>
<accession>A0A4T0JKC6</accession>
<feature type="compositionally biased region" description="Basic and acidic residues" evidence="1">
    <location>
        <begin position="185"/>
        <end position="201"/>
    </location>
</feature>
<dbReference type="SUPFAM" id="SSF54928">
    <property type="entry name" value="RNA-binding domain, RBD"/>
    <property type="match status" value="1"/>
</dbReference>
<dbReference type="EMBL" id="SPOI01000005">
    <property type="protein sequence ID" value="TIB42682.1"/>
    <property type="molecule type" value="Genomic_DNA"/>
</dbReference>
<comment type="caution">
    <text evidence="2">The sequence shown here is derived from an EMBL/GenBank/DDBJ whole genome shotgun (WGS) entry which is preliminary data.</text>
</comment>